<gene>
    <name evidence="1" type="ORF">N482_23990</name>
</gene>
<protein>
    <submittedName>
        <fullName evidence="1">Uncharacterized protein</fullName>
    </submittedName>
</protein>
<dbReference type="PATRIC" id="fig|1365253.3.peg.753"/>
<evidence type="ECO:0000313" key="1">
    <source>
        <dbReference type="EMBL" id="KZN56793.1"/>
    </source>
</evidence>
<dbReference type="Proteomes" id="UP000076587">
    <property type="component" value="Unassembled WGS sequence"/>
</dbReference>
<dbReference type="RefSeq" id="WP_231100780.1">
    <property type="nucleotide sequence ID" value="NZ_AUXT01000037.1"/>
</dbReference>
<dbReference type="EMBL" id="AUXT01000037">
    <property type="protein sequence ID" value="KZN56793.1"/>
    <property type="molecule type" value="Genomic_DNA"/>
</dbReference>
<sequence length="133" mass="14853">MEPCNISRFGVFKHTILVQIKLLGTTENLVFREKLADLFEEVKTSLLDEGEKSFAKQLDTCEIQSCSSFASDNSAFTIEFVGYNSKEIEDTFPTGNADYTVMITYSTKNKVIGLEVIGCENTKLQQQLLASCT</sequence>
<comment type="caution">
    <text evidence="1">The sequence shown here is derived from an EMBL/GenBank/DDBJ whole genome shotgun (WGS) entry which is preliminary data.</text>
</comment>
<dbReference type="AlphaFoldDB" id="A0A167GW94"/>
<proteinExistence type="predicted"/>
<evidence type="ECO:0000313" key="2">
    <source>
        <dbReference type="Proteomes" id="UP000076587"/>
    </source>
</evidence>
<accession>A0A167GW94</accession>
<reference evidence="1 2" key="1">
    <citation type="submission" date="2013-07" db="EMBL/GenBank/DDBJ databases">
        <title>Comparative Genomic and Metabolomic Analysis of Twelve Strains of Pseudoalteromonas luteoviolacea.</title>
        <authorList>
            <person name="Vynne N.G."/>
            <person name="Mansson M."/>
            <person name="Gram L."/>
        </authorList>
    </citation>
    <scope>NUCLEOTIDE SEQUENCE [LARGE SCALE GENOMIC DNA]</scope>
    <source>
        <strain evidence="1 2">NCIMB 1942</strain>
    </source>
</reference>
<organism evidence="1 2">
    <name type="scientific">Pseudoalteromonas luteoviolacea NCIMB 1942</name>
    <dbReference type="NCBI Taxonomy" id="1365253"/>
    <lineage>
        <taxon>Bacteria</taxon>
        <taxon>Pseudomonadati</taxon>
        <taxon>Pseudomonadota</taxon>
        <taxon>Gammaproteobacteria</taxon>
        <taxon>Alteromonadales</taxon>
        <taxon>Pseudoalteromonadaceae</taxon>
        <taxon>Pseudoalteromonas</taxon>
    </lineage>
</organism>
<name>A0A167GW94_9GAMM</name>